<dbReference type="EMBL" id="CM037160">
    <property type="protein sequence ID" value="KAH7840913.1"/>
    <property type="molecule type" value="Genomic_DNA"/>
</dbReference>
<protein>
    <submittedName>
        <fullName evidence="1">Uncharacterized protein</fullName>
    </submittedName>
</protein>
<sequence>MTLSSLIGSRSFELCWILVLFYLYDKELGNADLLFCQAMMESDRTKTVSEGVSVSNGSQRMRPLHGRTSGPTRRSTKGQWTAEEDEILRNAVERFNGKNWKKIAESFKDRTDVQCLHRWQKVLNPELVKGPWTKEEDEVMIELVKKYGPKKWSTIAQHLPGRIGKQCRERWHNHLNPNINKEAWTQEEEVALIHAHHLYGNKWAELTKFLPGRTDNAIKNHWNSSVKKKLDSYLASGLLSQFQGLPHVSQANQSMPSSSSTPQQFSGDDSVPKEETEAEEISECSQSSNVVGCSQSTSDMSHAATRTREECVLADESSHVKDQSSNLASYSESYNVALQEVACSMPELGHNYHGWGSYAGNNWLLNSNELPNLPSLDLGQESSEFLMHCLGDDENHEVIPVQVQSSMGLNASPSVILGSDEPEQFLLSEDGYCRLIYPEAEVVGRFSSGNLTMCPNASNFNGSENTLVYQPSNYQISDALNSEMFGISCSQPFAVPSQHPADDGVLVFGSDSNQFNDLSHENRAEDIANSPNDGFIYTGDLVNSPFDNEKDNMGLQGEPDQAMESLKLIPVDAFSPGPSNNNQTCSLNENSTVLTAQKDTGALFYEPPRFPSLEIPFFSCDLIQSGNDMQQEYSPLGIRQLMMSSGNCFSPFRLWDSPLRDGSPDAVLKSAAKTFTCTPSILKKRNRDLISPMSEKRIEKKLESEHPFFLHQSNQTRKSGKPTCDKENVDCALKAGKEETGYDVTVDNTNSEKESVSVAQNVQQPSEVLIEHNVNDLLLISPNHLKIKPDRALGVTNRTPANQCSRMLQTTSNQCSLSESSAGDPCPSFLSPPIASRKKDKSRLVTFVSAQSAPESNPLESMGGSAGVEGFTIFGETPFKRSIESPSAWKSPWFMNSFLPGPRVDTDITIEDIGYFMSPRDRSYDAIGLMKQLSEHTAAAFADAQEVLGDDTPESILKGRYSKNQNSDQENCVDPHLASNFLTERRLDFSECETPQKEKETGNGKENGKEKESGKSSTALNFSSPSSYLLKGCR</sequence>
<organism evidence="1 2">
    <name type="scientific">Vaccinium darrowii</name>
    <dbReference type="NCBI Taxonomy" id="229202"/>
    <lineage>
        <taxon>Eukaryota</taxon>
        <taxon>Viridiplantae</taxon>
        <taxon>Streptophyta</taxon>
        <taxon>Embryophyta</taxon>
        <taxon>Tracheophyta</taxon>
        <taxon>Spermatophyta</taxon>
        <taxon>Magnoliopsida</taxon>
        <taxon>eudicotyledons</taxon>
        <taxon>Gunneridae</taxon>
        <taxon>Pentapetalae</taxon>
        <taxon>asterids</taxon>
        <taxon>Ericales</taxon>
        <taxon>Ericaceae</taxon>
        <taxon>Vaccinioideae</taxon>
        <taxon>Vaccinieae</taxon>
        <taxon>Vaccinium</taxon>
    </lineage>
</organism>
<keyword evidence="2" id="KW-1185">Reference proteome</keyword>
<evidence type="ECO:0000313" key="2">
    <source>
        <dbReference type="Proteomes" id="UP000828048"/>
    </source>
</evidence>
<gene>
    <name evidence="1" type="ORF">Vadar_023250</name>
</gene>
<proteinExistence type="predicted"/>
<evidence type="ECO:0000313" key="1">
    <source>
        <dbReference type="EMBL" id="KAH7840913.1"/>
    </source>
</evidence>
<name>A0ACB7XK57_9ERIC</name>
<comment type="caution">
    <text evidence="1">The sequence shown here is derived from an EMBL/GenBank/DDBJ whole genome shotgun (WGS) entry which is preliminary data.</text>
</comment>
<dbReference type="Proteomes" id="UP000828048">
    <property type="component" value="Chromosome 10"/>
</dbReference>
<reference evidence="1 2" key="1">
    <citation type="journal article" date="2021" name="Hortic Res">
        <title>High-quality reference genome and annotation aids understanding of berry development for evergreen blueberry (Vaccinium darrowii).</title>
        <authorList>
            <person name="Yu J."/>
            <person name="Hulse-Kemp A.M."/>
            <person name="Babiker E."/>
            <person name="Staton M."/>
        </authorList>
    </citation>
    <scope>NUCLEOTIDE SEQUENCE [LARGE SCALE GENOMIC DNA]</scope>
    <source>
        <strain evidence="2">cv. NJ 8807/NJ 8810</strain>
        <tissue evidence="1">Young leaf</tissue>
    </source>
</reference>
<accession>A0ACB7XK57</accession>